<feature type="binding site" evidence="12">
    <location>
        <begin position="232"/>
        <end position="234"/>
    </location>
    <ligand>
        <name>L-serine</name>
        <dbReference type="ChEBI" id="CHEBI:33384"/>
    </ligand>
</feature>
<evidence type="ECO:0000256" key="13">
    <source>
        <dbReference type="PIRSR" id="PIRSR001529-1"/>
    </source>
</evidence>
<evidence type="ECO:0000256" key="1">
    <source>
        <dbReference type="ARBA" id="ARBA00004496"/>
    </source>
</evidence>
<dbReference type="InterPro" id="IPR033729">
    <property type="entry name" value="SerRS_core"/>
</dbReference>
<evidence type="ECO:0000256" key="4">
    <source>
        <dbReference type="ARBA" id="ARBA00022490"/>
    </source>
</evidence>
<feature type="binding site" evidence="12 13">
    <location>
        <position position="286"/>
    </location>
    <ligand>
        <name>L-serine</name>
        <dbReference type="ChEBI" id="CHEBI:33384"/>
    </ligand>
</feature>
<evidence type="ECO:0000256" key="2">
    <source>
        <dbReference type="ARBA" id="ARBA00005045"/>
    </source>
</evidence>
<comment type="domain">
    <text evidence="12">Consists of two distinct domains, a catalytic core and a N-terminal extension that is involved in tRNA binding.</text>
</comment>
<comment type="caution">
    <text evidence="12">Lacks conserved residue(s) required for the propagation of feature annotation.</text>
</comment>
<dbReference type="PIRSF" id="PIRSF001529">
    <property type="entry name" value="Ser-tRNA-synth_IIa"/>
    <property type="match status" value="1"/>
</dbReference>
<keyword evidence="7 12" id="KW-0067">ATP-binding</keyword>
<comment type="caution">
    <text evidence="16">The sequence shown here is derived from an EMBL/GenBank/DDBJ whole genome shotgun (WGS) entry which is preliminary data.</text>
</comment>
<dbReference type="InterPro" id="IPR045864">
    <property type="entry name" value="aa-tRNA-synth_II/BPL/LPL"/>
</dbReference>
<feature type="binding site" evidence="13">
    <location>
        <position position="263"/>
    </location>
    <ligand>
        <name>L-serine</name>
        <dbReference type="ChEBI" id="CHEBI:33384"/>
    </ligand>
</feature>
<comment type="function">
    <text evidence="12">Catalyzes the attachment of serine to tRNA(Ser). Is also able to aminoacylate tRNA(Sec) with serine, to form the misacylated tRNA L-seryl-tRNA(Sec), which will be further converted into selenocysteinyl-tRNA(Sec).</text>
</comment>
<keyword evidence="9 12" id="KW-0030">Aminoacyl-tRNA synthetase</keyword>
<feature type="binding site" evidence="13">
    <location>
        <position position="383"/>
    </location>
    <ligand>
        <name>L-serine</name>
        <dbReference type="ChEBI" id="CHEBI:33384"/>
    </ligand>
</feature>
<comment type="catalytic activity">
    <reaction evidence="11 12">
        <text>tRNA(Ser) + L-serine + ATP = L-seryl-tRNA(Ser) + AMP + diphosphate + H(+)</text>
        <dbReference type="Rhea" id="RHEA:12292"/>
        <dbReference type="Rhea" id="RHEA-COMP:9669"/>
        <dbReference type="Rhea" id="RHEA-COMP:9703"/>
        <dbReference type="ChEBI" id="CHEBI:15378"/>
        <dbReference type="ChEBI" id="CHEBI:30616"/>
        <dbReference type="ChEBI" id="CHEBI:33019"/>
        <dbReference type="ChEBI" id="CHEBI:33384"/>
        <dbReference type="ChEBI" id="CHEBI:78442"/>
        <dbReference type="ChEBI" id="CHEBI:78533"/>
        <dbReference type="ChEBI" id="CHEBI:456215"/>
        <dbReference type="EC" id="6.1.1.11"/>
    </reaction>
</comment>
<reference evidence="16 17" key="1">
    <citation type="submission" date="2020-08" db="EMBL/GenBank/DDBJ databases">
        <title>Genomic Encyclopedia of Type Strains, Phase IV (KMG-IV): sequencing the most valuable type-strain genomes for metagenomic binning, comparative biology and taxonomic classification.</title>
        <authorList>
            <person name="Goeker M."/>
        </authorList>
    </citation>
    <scope>NUCLEOTIDE SEQUENCE [LARGE SCALE GENOMIC DNA]</scope>
    <source>
        <strain evidence="16 17">DSM 12252</strain>
    </source>
</reference>
<evidence type="ECO:0000256" key="12">
    <source>
        <dbReference type="HAMAP-Rule" id="MF_00176"/>
    </source>
</evidence>
<evidence type="ECO:0000256" key="11">
    <source>
        <dbReference type="ARBA" id="ARBA00048823"/>
    </source>
</evidence>
<evidence type="ECO:0000256" key="8">
    <source>
        <dbReference type="ARBA" id="ARBA00022917"/>
    </source>
</evidence>
<dbReference type="Pfam" id="PF02403">
    <property type="entry name" value="Seryl_tRNA_N"/>
    <property type="match status" value="1"/>
</dbReference>
<dbReference type="AlphaFoldDB" id="A0A7W7YBR7"/>
<sequence>MLDIRLIRDNPDQVKQRLANRSGDYASVVDEVISIDTQRRAAETERQKLQSDRNRISKEIGIAKKNGQDTSAIEAEVRGIGNRIEQIGHEADAADARQRDLLLSLPNLPHEACPVGHSAEENPEVRVWGEKPVFAFQPKDHTALGAALNMIDFEAGAKISGSAFVVYRGAGARLERALISFLLDLHTTQHGYEEISPPLLVKSECLVGTGQLPKFGDQVYHSATDDLYLIPTAEVPVTNLHRDEILPLEKLPVNYAAYTPCFRREAGSAGLGTRGLIRMHQFDKVELVKITTPETSMAELESLTANAEKVLQLLGLHYRVIELCTGDIGFGSAKTYDIEVWAPGQGTYLEVSSCSNFGDYQARRMNLRYKDENGKNRIPHTLNGSGTALARLFVALVETYQQADGSIKIPEALRGHFGSEKIG</sequence>
<keyword evidence="5 12" id="KW-0436">Ligase</keyword>
<dbReference type="UniPathway" id="UPA00906">
    <property type="reaction ID" value="UER00895"/>
</dbReference>
<evidence type="ECO:0000256" key="14">
    <source>
        <dbReference type="PIRSR" id="PIRSR001529-2"/>
    </source>
</evidence>
<dbReference type="PANTHER" id="PTHR43697:SF1">
    <property type="entry name" value="SERINE--TRNA LIGASE"/>
    <property type="match status" value="1"/>
</dbReference>
<dbReference type="NCBIfam" id="TIGR00414">
    <property type="entry name" value="serS"/>
    <property type="match status" value="1"/>
</dbReference>
<comment type="pathway">
    <text evidence="2 12">Aminoacyl-tRNA biosynthesis; selenocysteinyl-tRNA(Sec) biosynthesis; L-seryl-tRNA(Sec) from L-serine and tRNA(Sec): step 1/1.</text>
</comment>
<keyword evidence="17" id="KW-1185">Reference proteome</keyword>
<comment type="subcellular location">
    <subcellularLocation>
        <location evidence="1 12">Cytoplasm</location>
    </subcellularLocation>
</comment>
<dbReference type="EMBL" id="JACHIG010000005">
    <property type="protein sequence ID" value="MBB5033269.1"/>
    <property type="molecule type" value="Genomic_DNA"/>
</dbReference>
<dbReference type="PROSITE" id="PS50862">
    <property type="entry name" value="AA_TRNA_LIGASE_II"/>
    <property type="match status" value="1"/>
</dbReference>
<dbReference type="SUPFAM" id="SSF46589">
    <property type="entry name" value="tRNA-binding arm"/>
    <property type="match status" value="1"/>
</dbReference>
<comment type="catalytic activity">
    <reaction evidence="10 12">
        <text>tRNA(Sec) + L-serine + ATP = L-seryl-tRNA(Sec) + AMP + diphosphate + H(+)</text>
        <dbReference type="Rhea" id="RHEA:42580"/>
        <dbReference type="Rhea" id="RHEA-COMP:9742"/>
        <dbReference type="Rhea" id="RHEA-COMP:10128"/>
        <dbReference type="ChEBI" id="CHEBI:15378"/>
        <dbReference type="ChEBI" id="CHEBI:30616"/>
        <dbReference type="ChEBI" id="CHEBI:33019"/>
        <dbReference type="ChEBI" id="CHEBI:33384"/>
        <dbReference type="ChEBI" id="CHEBI:78442"/>
        <dbReference type="ChEBI" id="CHEBI:78533"/>
        <dbReference type="ChEBI" id="CHEBI:456215"/>
        <dbReference type="EC" id="6.1.1.11"/>
    </reaction>
</comment>
<protein>
    <recommendedName>
        <fullName evidence="12">Serine--tRNA ligase</fullName>
        <ecNumber evidence="12">6.1.1.11</ecNumber>
    </recommendedName>
    <alternativeName>
        <fullName evidence="12">Seryl-tRNA synthetase</fullName>
        <shortName evidence="12">SerRS</shortName>
    </alternativeName>
    <alternativeName>
        <fullName evidence="12">Seryl-tRNA(Ser/Sec) synthetase</fullName>
    </alternativeName>
</protein>
<feature type="binding site" evidence="12 14">
    <location>
        <begin position="263"/>
        <end position="265"/>
    </location>
    <ligand>
        <name>ATP</name>
        <dbReference type="ChEBI" id="CHEBI:30616"/>
    </ligand>
</feature>
<dbReference type="InterPro" id="IPR010978">
    <property type="entry name" value="tRNA-bd_arm"/>
</dbReference>
<proteinExistence type="inferred from homology"/>
<dbReference type="HAMAP" id="MF_00176">
    <property type="entry name" value="Ser_tRNA_synth_type1"/>
    <property type="match status" value="1"/>
</dbReference>
<dbReference type="InterPro" id="IPR002314">
    <property type="entry name" value="aa-tRNA-synt_IIb"/>
</dbReference>
<dbReference type="PANTHER" id="PTHR43697">
    <property type="entry name" value="SERYL-TRNA SYNTHETASE"/>
    <property type="match status" value="1"/>
</dbReference>
<dbReference type="InterPro" id="IPR015866">
    <property type="entry name" value="Ser-tRNA-synth_1_N"/>
</dbReference>
<dbReference type="PRINTS" id="PR00981">
    <property type="entry name" value="TRNASYNTHSER"/>
</dbReference>
<dbReference type="Proteomes" id="UP000590740">
    <property type="component" value="Unassembled WGS sequence"/>
</dbReference>
<evidence type="ECO:0000256" key="3">
    <source>
        <dbReference type="ARBA" id="ARBA00010728"/>
    </source>
</evidence>
<accession>A0A7W7YBR7</accession>
<dbReference type="RefSeq" id="WP_184340179.1">
    <property type="nucleotide sequence ID" value="NZ_JACHIG010000005.1"/>
</dbReference>
<dbReference type="SUPFAM" id="SSF55681">
    <property type="entry name" value="Class II aaRS and biotin synthetases"/>
    <property type="match status" value="1"/>
</dbReference>
<gene>
    <name evidence="12" type="primary">serS</name>
    <name evidence="16" type="ORF">HNQ65_002852</name>
</gene>
<dbReference type="EC" id="6.1.1.11" evidence="12"/>
<comment type="subunit">
    <text evidence="12">Homodimer. The tRNA molecule binds across the dimer.</text>
</comment>
<keyword evidence="4 12" id="KW-0963">Cytoplasm</keyword>
<feature type="binding site" evidence="12">
    <location>
        <position position="385"/>
    </location>
    <ligand>
        <name>L-serine</name>
        <dbReference type="ChEBI" id="CHEBI:33384"/>
    </ligand>
</feature>
<feature type="domain" description="Aminoacyl-transfer RNA synthetases class-II family profile" evidence="15">
    <location>
        <begin position="173"/>
        <end position="410"/>
    </location>
</feature>
<comment type="similarity">
    <text evidence="3 12">Belongs to the class-II aminoacyl-tRNA synthetase family. Type-1 seryl-tRNA synthetase subfamily.</text>
</comment>
<dbReference type="GO" id="GO:0005737">
    <property type="term" value="C:cytoplasm"/>
    <property type="evidence" value="ECO:0007669"/>
    <property type="project" value="UniProtKB-SubCell"/>
</dbReference>
<evidence type="ECO:0000256" key="10">
    <source>
        <dbReference type="ARBA" id="ARBA00047929"/>
    </source>
</evidence>
<dbReference type="Gene3D" id="3.30.930.10">
    <property type="entry name" value="Bira Bifunctional Protein, Domain 2"/>
    <property type="match status" value="1"/>
</dbReference>
<evidence type="ECO:0000256" key="9">
    <source>
        <dbReference type="ARBA" id="ARBA00023146"/>
    </source>
</evidence>
<dbReference type="GO" id="GO:0016260">
    <property type="term" value="P:selenocysteine biosynthetic process"/>
    <property type="evidence" value="ECO:0007669"/>
    <property type="project" value="UniProtKB-UniRule"/>
</dbReference>
<evidence type="ECO:0000259" key="15">
    <source>
        <dbReference type="PROSITE" id="PS50862"/>
    </source>
</evidence>
<dbReference type="Gene3D" id="1.10.287.40">
    <property type="entry name" value="Serine-tRNA synthetase, tRNA binding domain"/>
    <property type="match status" value="1"/>
</dbReference>
<dbReference type="CDD" id="cd00770">
    <property type="entry name" value="SerRS_core"/>
    <property type="match status" value="1"/>
</dbReference>
<dbReference type="InterPro" id="IPR006195">
    <property type="entry name" value="aa-tRNA-synth_II"/>
</dbReference>
<dbReference type="InterPro" id="IPR002317">
    <property type="entry name" value="Ser-tRNA-ligase_type_1"/>
</dbReference>
<dbReference type="GO" id="GO:0005524">
    <property type="term" value="F:ATP binding"/>
    <property type="evidence" value="ECO:0007669"/>
    <property type="project" value="UniProtKB-UniRule"/>
</dbReference>
<evidence type="ECO:0000256" key="7">
    <source>
        <dbReference type="ARBA" id="ARBA00022840"/>
    </source>
</evidence>
<evidence type="ECO:0000313" key="16">
    <source>
        <dbReference type="EMBL" id="MBB5033269.1"/>
    </source>
</evidence>
<evidence type="ECO:0000313" key="17">
    <source>
        <dbReference type="Proteomes" id="UP000590740"/>
    </source>
</evidence>
<name>A0A7W7YBR7_9BACT</name>
<dbReference type="Pfam" id="PF00587">
    <property type="entry name" value="tRNA-synt_2b"/>
    <property type="match status" value="1"/>
</dbReference>
<evidence type="ECO:0000256" key="5">
    <source>
        <dbReference type="ARBA" id="ARBA00022598"/>
    </source>
</evidence>
<feature type="binding site" evidence="12 14">
    <location>
        <begin position="350"/>
        <end position="353"/>
    </location>
    <ligand>
        <name>ATP</name>
        <dbReference type="ChEBI" id="CHEBI:30616"/>
    </ligand>
</feature>
<keyword evidence="6 12" id="KW-0547">Nucleotide-binding</keyword>
<keyword evidence="8 12" id="KW-0648">Protein biosynthesis</keyword>
<evidence type="ECO:0000256" key="6">
    <source>
        <dbReference type="ARBA" id="ARBA00022741"/>
    </source>
</evidence>
<dbReference type="GO" id="GO:0006434">
    <property type="term" value="P:seryl-tRNA aminoacylation"/>
    <property type="evidence" value="ECO:0007669"/>
    <property type="project" value="UniProtKB-UniRule"/>
</dbReference>
<organism evidence="16 17">
    <name type="scientific">Prosthecobacter vanneervenii</name>
    <dbReference type="NCBI Taxonomy" id="48466"/>
    <lineage>
        <taxon>Bacteria</taxon>
        <taxon>Pseudomonadati</taxon>
        <taxon>Verrucomicrobiota</taxon>
        <taxon>Verrucomicrobiia</taxon>
        <taxon>Verrucomicrobiales</taxon>
        <taxon>Verrucomicrobiaceae</taxon>
        <taxon>Prosthecobacter</taxon>
    </lineage>
</organism>
<dbReference type="InterPro" id="IPR042103">
    <property type="entry name" value="SerRS_1_N_sf"/>
</dbReference>
<feature type="binding site" evidence="13">
    <location>
        <position position="232"/>
    </location>
    <ligand>
        <name>L-serine</name>
        <dbReference type="ChEBI" id="CHEBI:33384"/>
    </ligand>
</feature>
<dbReference type="GO" id="GO:0004828">
    <property type="term" value="F:serine-tRNA ligase activity"/>
    <property type="evidence" value="ECO:0007669"/>
    <property type="project" value="UniProtKB-UniRule"/>
</dbReference>